<dbReference type="HAMAP" id="MF_04162">
    <property type="entry name" value="T4_Clamp_Loader_L"/>
    <property type="match status" value="1"/>
</dbReference>
<dbReference type="GO" id="GO:0006281">
    <property type="term" value="P:DNA repair"/>
    <property type="evidence" value="ECO:0007669"/>
    <property type="project" value="TreeGrafter"/>
</dbReference>
<accession>A0A2I6UFG3</accession>
<dbReference type="Pfam" id="PF21328">
    <property type="entry name" value="Gp44_lid"/>
    <property type="match status" value="1"/>
</dbReference>
<organism evidence="6 7">
    <name type="scientific">Klebsiella phage vB_Kpn_F48</name>
    <dbReference type="NCBI Taxonomy" id="2070028"/>
    <lineage>
        <taxon>Viruses</taxon>
        <taxon>Duplodnaviria</taxon>
        <taxon>Heunggongvirae</taxon>
        <taxon>Uroviricota</taxon>
        <taxon>Caudoviricetes</taxon>
        <taxon>Marfavirus</taxon>
        <taxon>Marfavirus F48</taxon>
    </lineage>
</organism>
<keyword evidence="7" id="KW-1185">Reference proteome</keyword>
<comment type="similarity">
    <text evidence="4">Belongs to the Tevenvirinae sliding-clamp-loader large subunit family.</text>
</comment>
<dbReference type="Pfam" id="PF00004">
    <property type="entry name" value="AAA"/>
    <property type="match status" value="1"/>
</dbReference>
<evidence type="ECO:0000256" key="3">
    <source>
        <dbReference type="ARBA" id="ARBA00022840"/>
    </source>
</evidence>
<dbReference type="CDD" id="cd00009">
    <property type="entry name" value="AAA"/>
    <property type="match status" value="1"/>
</dbReference>
<keyword evidence="4" id="KW-0238">DNA-binding</keyword>
<dbReference type="Gene3D" id="1.10.8.60">
    <property type="match status" value="1"/>
</dbReference>
<dbReference type="GO" id="GO:0006261">
    <property type="term" value="P:DNA-templated DNA replication"/>
    <property type="evidence" value="ECO:0007669"/>
    <property type="project" value="TreeGrafter"/>
</dbReference>
<dbReference type="Gene3D" id="3.40.50.300">
    <property type="entry name" value="P-loop containing nucleotide triphosphate hydrolases"/>
    <property type="match status" value="1"/>
</dbReference>
<evidence type="ECO:0000256" key="2">
    <source>
        <dbReference type="ARBA" id="ARBA00022741"/>
    </source>
</evidence>
<dbReference type="Pfam" id="PF21429">
    <property type="entry name" value="Gp44_C"/>
    <property type="match status" value="1"/>
</dbReference>
<keyword evidence="1" id="KW-0235">DNA replication</keyword>
<sequence>MLTINKNEFMFEQKYRPGTIEECILPARDKEIFQALIKKGQIPHLILQSNSPGTGKTTVAKALCHDVNAEMLFVNGSDCKIDFVRNELTRFASSISMEGRQKIIVIDEFDRSGLAEAQRHLRSFMEQYSSNCSIIITANDLDGIIKPLQSRCRVITFGSPSEEDAKSMQREMLKRCIAICENEGIVVEDRKVLAALVSKNFPELRKTINMLDHYSSKGIIDAGILNIVTKASDSIEAVIEALRNKDIKSLRALAPKYAADYAWFVDKLSSELYTMVTGPSIVRMYEIIGENNQYKGVAASTELHIVYMFIQLAIEMQWK</sequence>
<dbReference type="InterPro" id="IPR046388">
    <property type="entry name" value="T4_Clamp_Loader_L"/>
</dbReference>
<dbReference type="EC" id="3.6.4.-" evidence="4"/>
<name>A0A2I6UFG3_9CAUD</name>
<evidence type="ECO:0000256" key="4">
    <source>
        <dbReference type="HAMAP-Rule" id="MF_04162"/>
    </source>
</evidence>
<dbReference type="GO" id="GO:0016887">
    <property type="term" value="F:ATP hydrolysis activity"/>
    <property type="evidence" value="ECO:0007669"/>
    <property type="project" value="UniProtKB-UniRule"/>
</dbReference>
<evidence type="ECO:0000256" key="1">
    <source>
        <dbReference type="ARBA" id="ARBA00022705"/>
    </source>
</evidence>
<dbReference type="Proteomes" id="UP000240294">
    <property type="component" value="Genome"/>
</dbReference>
<keyword evidence="2 4" id="KW-0547">Nucleotide-binding</keyword>
<dbReference type="InterPro" id="IPR003593">
    <property type="entry name" value="AAA+_ATPase"/>
</dbReference>
<evidence type="ECO:0000313" key="7">
    <source>
        <dbReference type="Proteomes" id="UP000240294"/>
    </source>
</evidence>
<evidence type="ECO:0000259" key="5">
    <source>
        <dbReference type="SMART" id="SM00382"/>
    </source>
</evidence>
<dbReference type="GO" id="GO:0039693">
    <property type="term" value="P:viral DNA genome replication"/>
    <property type="evidence" value="ECO:0007669"/>
    <property type="project" value="UniProtKB-UniRule"/>
</dbReference>
<dbReference type="SUPFAM" id="SSF52540">
    <property type="entry name" value="P-loop containing nucleoside triphosphate hydrolases"/>
    <property type="match status" value="1"/>
</dbReference>
<feature type="binding site" evidence="4">
    <location>
        <position position="205"/>
    </location>
    <ligand>
        <name>ATP</name>
        <dbReference type="ChEBI" id="CHEBI:30616"/>
    </ligand>
</feature>
<dbReference type="InterPro" id="IPR050238">
    <property type="entry name" value="DNA_Rep/Repair_Clamp_Loader"/>
</dbReference>
<dbReference type="PANTHER" id="PTHR11669:SF20">
    <property type="entry name" value="REPLICATION FACTOR C SUBUNIT 4"/>
    <property type="match status" value="1"/>
</dbReference>
<feature type="domain" description="AAA+ ATPase" evidence="5">
    <location>
        <begin position="41"/>
        <end position="161"/>
    </location>
</feature>
<dbReference type="InterPro" id="IPR003959">
    <property type="entry name" value="ATPase_AAA_core"/>
</dbReference>
<dbReference type="Gene3D" id="1.20.272.10">
    <property type="match status" value="1"/>
</dbReference>
<dbReference type="InterPro" id="IPR048815">
    <property type="entry name" value="Gp44_lid"/>
</dbReference>
<dbReference type="GO" id="GO:0003689">
    <property type="term" value="F:DNA clamp loader activity"/>
    <property type="evidence" value="ECO:0007669"/>
    <property type="project" value="UniProtKB-UniRule"/>
</dbReference>
<keyword evidence="3 4" id="KW-0067">ATP-binding</keyword>
<dbReference type="PANTHER" id="PTHR11669">
    <property type="entry name" value="REPLICATION FACTOR C / DNA POLYMERASE III GAMMA-TAU SUBUNIT"/>
    <property type="match status" value="1"/>
</dbReference>
<keyword evidence="4" id="KW-0378">Hydrolase</keyword>
<reference evidence="7" key="1">
    <citation type="submission" date="2018-01" db="EMBL/GenBank/DDBJ databases">
        <title>Direct submission.</title>
        <authorList>
            <person name="Ciacci N."/>
        </authorList>
    </citation>
    <scope>NUCLEOTIDE SEQUENCE [LARGE SCALE GENOMIC DNA]</scope>
</reference>
<feature type="binding site" evidence="4">
    <location>
        <position position="24"/>
    </location>
    <ligand>
        <name>ATP</name>
        <dbReference type="ChEBI" id="CHEBI:30616"/>
    </ligand>
</feature>
<feature type="binding site" evidence="4">
    <location>
        <begin position="12"/>
        <end position="15"/>
    </location>
    <ligand>
        <name>ATP</name>
        <dbReference type="ChEBI" id="CHEBI:30616"/>
    </ligand>
</feature>
<evidence type="ECO:0000313" key="6">
    <source>
        <dbReference type="EMBL" id="AUO78712.1"/>
    </source>
</evidence>
<comment type="subunit">
    <text evidence="4">The sliding-clamp-loader consists of 4 large subunits and 1 small subunit. Interacts with the sliding clamp; this interaction allows the sliding-clamp-loader to open the sliding clamp. Part of the replicase complex that includes the DNA polymerase, the polymerase clamp, the clamp loader complex, the single-stranded DNA binding protein, the primase, the helicase and the helicase assembly factor.</text>
</comment>
<dbReference type="GO" id="GO:0003677">
    <property type="term" value="F:DNA binding"/>
    <property type="evidence" value="ECO:0007669"/>
    <property type="project" value="UniProtKB-UniRule"/>
</dbReference>
<gene>
    <name evidence="6" type="ORF">vBKpnF48_87</name>
</gene>
<keyword evidence="4" id="KW-1194">Viral DNA replication</keyword>
<feature type="binding site" evidence="4">
    <location>
        <begin position="53"/>
        <end position="58"/>
    </location>
    <ligand>
        <name>ATP</name>
        <dbReference type="ChEBI" id="CHEBI:30616"/>
    </ligand>
</feature>
<proteinExistence type="inferred from homology"/>
<dbReference type="SMART" id="SM00382">
    <property type="entry name" value="AAA"/>
    <property type="match status" value="1"/>
</dbReference>
<dbReference type="InterPro" id="IPR048817">
    <property type="entry name" value="Gp44_C"/>
</dbReference>
<dbReference type="InterPro" id="IPR027417">
    <property type="entry name" value="P-loop_NTPase"/>
</dbReference>
<dbReference type="GO" id="GO:0005524">
    <property type="term" value="F:ATP binding"/>
    <property type="evidence" value="ECO:0007669"/>
    <property type="project" value="UniProtKB-UniRule"/>
</dbReference>
<comment type="function">
    <text evidence="4">Forms the sliding-clamp-loader together with the small subunit. Functions as an ATPase enzyme. The clamp loader holds the clamp in an open conformation and places it onto the DNA. 4 ATP molecules must bind to the sliding-clamp-loader before the latter can open the sliding clamp. ATP hydrolysis triggers the detachment of the sliding clamp from the sliding-clamp-loader, freeing the sliding clamp to track along DNA.</text>
</comment>
<dbReference type="EMBL" id="MG746602">
    <property type="protein sequence ID" value="AUO78712.1"/>
    <property type="molecule type" value="Genomic_DNA"/>
</dbReference>
<protein>
    <recommendedName>
        <fullName evidence="4">Sliding-clamp-loader large subunit</fullName>
        <ecNumber evidence="4">3.6.4.-</ecNumber>
    </recommendedName>
    <alternativeName>
        <fullName evidence="4">Clamp loader gp44 subunit</fullName>
    </alternativeName>
</protein>